<evidence type="ECO:0000313" key="2">
    <source>
        <dbReference type="Proteomes" id="UP001320702"/>
    </source>
</evidence>
<reference evidence="1 2" key="1">
    <citation type="submission" date="2022-04" db="EMBL/GenBank/DDBJ databases">
        <title>Paracoccus sp. YLB-12 draft genome sequence.</title>
        <authorList>
            <person name="Yu L."/>
        </authorList>
    </citation>
    <scope>NUCLEOTIDE SEQUENCE [LARGE SCALE GENOMIC DNA]</scope>
    <source>
        <strain evidence="1 2">YLB-12</strain>
    </source>
</reference>
<comment type="caution">
    <text evidence="1">The sequence shown here is derived from an EMBL/GenBank/DDBJ whole genome shotgun (WGS) entry which is preliminary data.</text>
</comment>
<name>A0ABT2KDR5_9RHOB</name>
<dbReference type="RefSeq" id="WP_260278417.1">
    <property type="nucleotide sequence ID" value="NZ_JANAVZ010000013.1"/>
</dbReference>
<proteinExistence type="predicted"/>
<dbReference type="Proteomes" id="UP001320702">
    <property type="component" value="Unassembled WGS sequence"/>
</dbReference>
<organism evidence="1 2">
    <name type="scientific">Paracoccus maritimus</name>
    <dbReference type="NCBI Taxonomy" id="2933292"/>
    <lineage>
        <taxon>Bacteria</taxon>
        <taxon>Pseudomonadati</taxon>
        <taxon>Pseudomonadota</taxon>
        <taxon>Alphaproteobacteria</taxon>
        <taxon>Rhodobacterales</taxon>
        <taxon>Paracoccaceae</taxon>
        <taxon>Paracoccus</taxon>
    </lineage>
</organism>
<sequence>MILIPCLLGACAAAIETTPAENTRALTYRGQEIMVSWTPRSSDLVMTPGEGEATLTHPAGMALTTEEAQRLMAQATGCAIRKDVVGYGKSGTDGTIILPMDC</sequence>
<gene>
    <name evidence="1" type="ORF">MU516_16750</name>
</gene>
<dbReference type="EMBL" id="JANAVZ010000013">
    <property type="protein sequence ID" value="MCT4334506.1"/>
    <property type="molecule type" value="Genomic_DNA"/>
</dbReference>
<accession>A0ABT2KDR5</accession>
<evidence type="ECO:0008006" key="3">
    <source>
        <dbReference type="Google" id="ProtNLM"/>
    </source>
</evidence>
<keyword evidence="2" id="KW-1185">Reference proteome</keyword>
<evidence type="ECO:0000313" key="1">
    <source>
        <dbReference type="EMBL" id="MCT4334506.1"/>
    </source>
</evidence>
<protein>
    <recommendedName>
        <fullName evidence="3">Lipoprotein</fullName>
    </recommendedName>
</protein>